<dbReference type="PROSITE" id="PS50887">
    <property type="entry name" value="GGDEF"/>
    <property type="match status" value="1"/>
</dbReference>
<name>A0A1J5PK31_9ZZZZ</name>
<reference evidence="3" key="1">
    <citation type="submission" date="2016-10" db="EMBL/GenBank/DDBJ databases">
        <title>Sequence of Gallionella enrichment culture.</title>
        <authorList>
            <person name="Poehlein A."/>
            <person name="Muehling M."/>
            <person name="Daniel R."/>
        </authorList>
    </citation>
    <scope>NUCLEOTIDE SEQUENCE</scope>
</reference>
<dbReference type="InterPro" id="IPR043128">
    <property type="entry name" value="Rev_trsase/Diguanyl_cyclase"/>
</dbReference>
<feature type="domain" description="GGDEF" evidence="2">
    <location>
        <begin position="92"/>
        <end position="225"/>
    </location>
</feature>
<dbReference type="FunFam" id="3.30.70.270:FF:000001">
    <property type="entry name" value="Diguanylate cyclase domain protein"/>
    <property type="match status" value="1"/>
</dbReference>
<comment type="caution">
    <text evidence="3">The sequence shown here is derived from an EMBL/GenBank/DDBJ whole genome shotgun (WGS) entry which is preliminary data.</text>
</comment>
<dbReference type="Gene3D" id="3.20.20.450">
    <property type="entry name" value="EAL domain"/>
    <property type="match status" value="1"/>
</dbReference>
<dbReference type="GO" id="GO:0071111">
    <property type="term" value="F:cyclic-guanylate-specific phosphodiesterase activity"/>
    <property type="evidence" value="ECO:0007669"/>
    <property type="project" value="UniProtKB-EC"/>
</dbReference>
<evidence type="ECO:0000259" key="1">
    <source>
        <dbReference type="PROSITE" id="PS50883"/>
    </source>
</evidence>
<dbReference type="PANTHER" id="PTHR44757">
    <property type="entry name" value="DIGUANYLATE CYCLASE DGCP"/>
    <property type="match status" value="1"/>
</dbReference>
<accession>A0A1J5PK31</accession>
<dbReference type="Pfam" id="PF00563">
    <property type="entry name" value="EAL"/>
    <property type="match status" value="1"/>
</dbReference>
<dbReference type="InterPro" id="IPR001633">
    <property type="entry name" value="EAL_dom"/>
</dbReference>
<dbReference type="InterPro" id="IPR035919">
    <property type="entry name" value="EAL_sf"/>
</dbReference>
<proteinExistence type="predicted"/>
<dbReference type="NCBIfam" id="TIGR00254">
    <property type="entry name" value="GGDEF"/>
    <property type="match status" value="1"/>
</dbReference>
<dbReference type="SMART" id="SM00052">
    <property type="entry name" value="EAL"/>
    <property type="match status" value="1"/>
</dbReference>
<gene>
    <name evidence="3" type="primary">gmr_197</name>
    <name evidence="3" type="ORF">GALL_464750</name>
</gene>
<dbReference type="AlphaFoldDB" id="A0A1J5PK31"/>
<dbReference type="InterPro" id="IPR029787">
    <property type="entry name" value="Nucleotide_cyclase"/>
</dbReference>
<organism evidence="3">
    <name type="scientific">mine drainage metagenome</name>
    <dbReference type="NCBI Taxonomy" id="410659"/>
    <lineage>
        <taxon>unclassified sequences</taxon>
        <taxon>metagenomes</taxon>
        <taxon>ecological metagenomes</taxon>
    </lineage>
</organism>
<dbReference type="Gene3D" id="3.30.70.270">
    <property type="match status" value="1"/>
</dbReference>
<dbReference type="CDD" id="cd01948">
    <property type="entry name" value="EAL"/>
    <property type="match status" value="1"/>
</dbReference>
<dbReference type="EC" id="3.1.4.52" evidence="3"/>
<dbReference type="Gene3D" id="1.20.120.30">
    <property type="entry name" value="Aspartate receptor, ligand-binding domain"/>
    <property type="match status" value="1"/>
</dbReference>
<dbReference type="Pfam" id="PF00990">
    <property type="entry name" value="GGDEF"/>
    <property type="match status" value="1"/>
</dbReference>
<dbReference type="InterPro" id="IPR052155">
    <property type="entry name" value="Biofilm_reg_signaling"/>
</dbReference>
<dbReference type="SUPFAM" id="SSF141868">
    <property type="entry name" value="EAL domain-like"/>
    <property type="match status" value="1"/>
</dbReference>
<keyword evidence="3" id="KW-0378">Hydrolase</keyword>
<dbReference type="SUPFAM" id="SSF55073">
    <property type="entry name" value="Nucleotide cyclase"/>
    <property type="match status" value="1"/>
</dbReference>
<feature type="domain" description="EAL" evidence="1">
    <location>
        <begin position="234"/>
        <end position="492"/>
    </location>
</feature>
<dbReference type="PROSITE" id="PS50883">
    <property type="entry name" value="EAL"/>
    <property type="match status" value="1"/>
</dbReference>
<dbReference type="InterPro" id="IPR000160">
    <property type="entry name" value="GGDEF_dom"/>
</dbReference>
<protein>
    <submittedName>
        <fullName evidence="3">Cyclic di-GMP phosphodiesterase Gmr</fullName>
        <ecNumber evidence="3">3.1.4.52</ecNumber>
    </submittedName>
</protein>
<dbReference type="PANTHER" id="PTHR44757:SF2">
    <property type="entry name" value="BIOFILM ARCHITECTURE MAINTENANCE PROTEIN MBAA"/>
    <property type="match status" value="1"/>
</dbReference>
<dbReference type="SMART" id="SM00267">
    <property type="entry name" value="GGDEF"/>
    <property type="match status" value="1"/>
</dbReference>
<dbReference type="CDD" id="cd01949">
    <property type="entry name" value="GGDEF"/>
    <property type="match status" value="1"/>
</dbReference>
<evidence type="ECO:0000259" key="2">
    <source>
        <dbReference type="PROSITE" id="PS50887"/>
    </source>
</evidence>
<dbReference type="EMBL" id="MLJW01003507">
    <property type="protein sequence ID" value="OIQ71905.1"/>
    <property type="molecule type" value="Genomic_DNA"/>
</dbReference>
<sequence>MSRVKALIHQDLPDQAEIALNDGRSLLRHYVPFVRAGVIQGALWQMQDITTIKEQQSRLEYLTERDPLTGLLNRRGFDRRLKLIERHALGQAGFTLALIDLDDFKRINDTLGHAAGDAVLVEVASRLKNLVRLSDMPARIGGDEFAILMPECRTEQQAVLVGERLLRAMDAPIRVEDAELHIHFSVGLALQRAGDDRQGALFQRADLALYEAKSTGRRQFRLFSPRLQHRHDELHLQREMLRAGLEHGRLLLHYQPVVTLDPEQGRFTARTFEALLRLHDAQGTLRRAEEFETALADPQLGMEVDRHVLGTAMRQMQEWKRQGLPLRLAVNVSPHHVAHPDFVPTVKEQLAAHPDVAPQNLTLEITEHGQLLDLRVVKATIGELRQLGLRIGLDDFGTGNASLSHLQQFDVSVVKIDRSFVRELLNDGVDLSISYGVLRLAQTLGVSAIAEGVETRAQCRALCLLGFRNLQGYVFAHPMPAEQVAAWLEHSAEQLSWMRPLASRHVLDTERAVQALVAHRMLVRKLLSNALERSEVQDLQAPDAAECCDLGRWLTQESRHWGPVPQFRRLMDTHGDFHRQIVVALANADPAADLNLNACSARVHAAFWDWVLHDPELQIDGEARHERLDTTGPR</sequence>
<evidence type="ECO:0000313" key="3">
    <source>
        <dbReference type="EMBL" id="OIQ71905.1"/>
    </source>
</evidence>